<comment type="caution">
    <text evidence="2">The sequence shown here is derived from an EMBL/GenBank/DDBJ whole genome shotgun (WGS) entry which is preliminary data.</text>
</comment>
<dbReference type="AlphaFoldDB" id="A0A0F9QR88"/>
<reference evidence="2" key="1">
    <citation type="journal article" date="2015" name="Nature">
        <title>Complex archaea that bridge the gap between prokaryotes and eukaryotes.</title>
        <authorList>
            <person name="Spang A."/>
            <person name="Saw J.H."/>
            <person name="Jorgensen S.L."/>
            <person name="Zaremba-Niedzwiedzka K."/>
            <person name="Martijn J."/>
            <person name="Lind A.E."/>
            <person name="van Eijk R."/>
            <person name="Schleper C."/>
            <person name="Guy L."/>
            <person name="Ettema T.J."/>
        </authorList>
    </citation>
    <scope>NUCLEOTIDE SEQUENCE</scope>
</reference>
<proteinExistence type="predicted"/>
<protein>
    <submittedName>
        <fullName evidence="2">Uncharacterized protein</fullName>
    </submittedName>
</protein>
<keyword evidence="1" id="KW-1133">Transmembrane helix</keyword>
<name>A0A0F9QR88_9ZZZZ</name>
<evidence type="ECO:0000256" key="1">
    <source>
        <dbReference type="SAM" id="Phobius"/>
    </source>
</evidence>
<keyword evidence="1" id="KW-0472">Membrane</keyword>
<evidence type="ECO:0000313" key="2">
    <source>
        <dbReference type="EMBL" id="KKN44984.1"/>
    </source>
</evidence>
<keyword evidence="1" id="KW-0812">Transmembrane</keyword>
<gene>
    <name evidence="2" type="ORF">LCGC14_0687450</name>
</gene>
<organism evidence="2">
    <name type="scientific">marine sediment metagenome</name>
    <dbReference type="NCBI Taxonomy" id="412755"/>
    <lineage>
        <taxon>unclassified sequences</taxon>
        <taxon>metagenomes</taxon>
        <taxon>ecological metagenomes</taxon>
    </lineage>
</organism>
<dbReference type="EMBL" id="LAZR01001417">
    <property type="protein sequence ID" value="KKN44984.1"/>
    <property type="molecule type" value="Genomic_DNA"/>
</dbReference>
<feature type="transmembrane region" description="Helical" evidence="1">
    <location>
        <begin position="119"/>
        <end position="139"/>
    </location>
</feature>
<feature type="transmembrane region" description="Helical" evidence="1">
    <location>
        <begin position="7"/>
        <end position="26"/>
    </location>
</feature>
<accession>A0A0F9QR88</accession>
<sequence length="146" mass="16020">MESLKDFTIATVFILVCGVSLLYFALGYPALNNQQSVLIENPAFNETAFDLSVSLGSYQAEQNIDINISTADEPQASAEGLYLVSTTATSRNVMSRMTESFRLLTTLLGNVFGLSGTQFTFISGALLSLFGMVLLYYTIKMIRWGQ</sequence>